<dbReference type="Gene3D" id="3.40.50.1820">
    <property type="entry name" value="alpha/beta hydrolase"/>
    <property type="match status" value="1"/>
</dbReference>
<dbReference type="SMART" id="SM00825">
    <property type="entry name" value="PKS_KS"/>
    <property type="match status" value="1"/>
</dbReference>
<evidence type="ECO:0000313" key="10">
    <source>
        <dbReference type="Proteomes" id="UP000030104"/>
    </source>
</evidence>
<dbReference type="PROSITE" id="PS00606">
    <property type="entry name" value="KS3_1"/>
    <property type="match status" value="1"/>
</dbReference>
<dbReference type="Pfam" id="PF22621">
    <property type="entry name" value="CurL-like_PKS_C"/>
    <property type="match status" value="1"/>
</dbReference>
<feature type="active site" description="Proton donor; for dehydratase activity" evidence="4">
    <location>
        <position position="1515"/>
    </location>
</feature>
<dbReference type="InterPro" id="IPR049900">
    <property type="entry name" value="PKS_mFAS_DH"/>
</dbReference>
<reference evidence="9 10" key="1">
    <citation type="journal article" date="2015" name="Mol. Plant Microbe Interact.">
        <title>Genome, transcriptome, and functional analyses of Penicillium expansum provide new insights into secondary metabolism and pathogenicity.</title>
        <authorList>
            <person name="Ballester A.R."/>
            <person name="Marcet-Houben M."/>
            <person name="Levin E."/>
            <person name="Sela N."/>
            <person name="Selma-Lazaro C."/>
            <person name="Carmona L."/>
            <person name="Wisniewski M."/>
            <person name="Droby S."/>
            <person name="Gonzalez-Candelas L."/>
            <person name="Gabaldon T."/>
        </authorList>
    </citation>
    <scope>NUCLEOTIDE SEQUENCE [LARGE SCALE GENOMIC DNA]</scope>
    <source>
        <strain evidence="9 10">PHI-1</strain>
    </source>
</reference>
<keyword evidence="2" id="KW-0597">Phosphoprotein</keyword>
<dbReference type="InterPro" id="IPR020806">
    <property type="entry name" value="PKS_PP-bd"/>
</dbReference>
<keyword evidence="3 9" id="KW-0808">Transferase</keyword>
<dbReference type="Pfam" id="PF00109">
    <property type="entry name" value="ketoacyl-synt"/>
    <property type="match status" value="1"/>
</dbReference>
<dbReference type="GO" id="GO:0016787">
    <property type="term" value="F:hydrolase activity"/>
    <property type="evidence" value="ECO:0007669"/>
    <property type="project" value="UniProtKB-KW"/>
</dbReference>
<keyword evidence="9" id="KW-0378">Hydrolase</keyword>
<dbReference type="InterPro" id="IPR049551">
    <property type="entry name" value="PKS_DH_C"/>
</dbReference>
<dbReference type="Pfam" id="PF02801">
    <property type="entry name" value="Ketoacyl-synt_C"/>
    <property type="match status" value="1"/>
</dbReference>
<protein>
    <submittedName>
        <fullName evidence="9">Acyl transferase/acyl hydrolase/lysophospholipase</fullName>
    </submittedName>
</protein>
<dbReference type="Gene3D" id="3.40.47.10">
    <property type="match status" value="1"/>
</dbReference>
<dbReference type="Pfam" id="PF00698">
    <property type="entry name" value="Acyl_transf_1"/>
    <property type="match status" value="1"/>
</dbReference>
<dbReference type="InterPro" id="IPR018201">
    <property type="entry name" value="Ketoacyl_synth_AS"/>
</dbReference>
<dbReference type="OMA" id="GQCRPWD"/>
<dbReference type="Pfam" id="PF14765">
    <property type="entry name" value="PS-DH"/>
    <property type="match status" value="1"/>
</dbReference>
<dbReference type="Pfam" id="PF00975">
    <property type="entry name" value="Thioesterase"/>
    <property type="match status" value="1"/>
</dbReference>
<dbReference type="InterPro" id="IPR016039">
    <property type="entry name" value="Thiolase-like"/>
</dbReference>
<dbReference type="InterPro" id="IPR014031">
    <property type="entry name" value="Ketoacyl_synth_C"/>
</dbReference>
<dbReference type="InterPro" id="IPR014030">
    <property type="entry name" value="Ketoacyl_synth_N"/>
</dbReference>
<evidence type="ECO:0000256" key="2">
    <source>
        <dbReference type="ARBA" id="ARBA00022553"/>
    </source>
</evidence>
<dbReference type="PANTHER" id="PTHR43775">
    <property type="entry name" value="FATTY ACID SYNTHASE"/>
    <property type="match status" value="1"/>
</dbReference>
<dbReference type="GO" id="GO:0030639">
    <property type="term" value="P:polyketide biosynthetic process"/>
    <property type="evidence" value="ECO:0007669"/>
    <property type="project" value="UniProtKB-ARBA"/>
</dbReference>
<dbReference type="InterPro" id="IPR032088">
    <property type="entry name" value="SAT"/>
</dbReference>
<feature type="region of interest" description="Disordered" evidence="5">
    <location>
        <begin position="1603"/>
        <end position="1627"/>
    </location>
</feature>
<dbReference type="InterPro" id="IPR049552">
    <property type="entry name" value="PKS_DH_N"/>
</dbReference>
<feature type="active site" description="Proton acceptor; for dehydratase activity" evidence="4">
    <location>
        <position position="1332"/>
    </location>
</feature>
<feature type="domain" description="Ketosynthase family 3 (KS3)" evidence="7">
    <location>
        <begin position="396"/>
        <end position="826"/>
    </location>
</feature>
<keyword evidence="1" id="KW-0596">Phosphopantetheine</keyword>
<organism evidence="9 10">
    <name type="scientific">Penicillium italicum</name>
    <name type="common">Blue mold</name>
    <dbReference type="NCBI Taxonomy" id="40296"/>
    <lineage>
        <taxon>Eukaryota</taxon>
        <taxon>Fungi</taxon>
        <taxon>Dikarya</taxon>
        <taxon>Ascomycota</taxon>
        <taxon>Pezizomycotina</taxon>
        <taxon>Eurotiomycetes</taxon>
        <taxon>Eurotiomycetidae</taxon>
        <taxon>Eurotiales</taxon>
        <taxon>Aspergillaceae</taxon>
        <taxon>Penicillium</taxon>
    </lineage>
</organism>
<dbReference type="SUPFAM" id="SSF55048">
    <property type="entry name" value="Probable ACP-binding domain of malonyl-CoA ACP transacylase"/>
    <property type="match status" value="1"/>
</dbReference>
<dbReference type="OrthoDB" id="329835at2759"/>
<dbReference type="CDD" id="cd00833">
    <property type="entry name" value="PKS"/>
    <property type="match status" value="1"/>
</dbReference>
<dbReference type="EMBL" id="JQGA01000189">
    <property type="protein sequence ID" value="KGO77358.1"/>
    <property type="molecule type" value="Genomic_DNA"/>
</dbReference>
<dbReference type="GO" id="GO:0004315">
    <property type="term" value="F:3-oxoacyl-[acyl-carrier-protein] synthase activity"/>
    <property type="evidence" value="ECO:0007669"/>
    <property type="project" value="InterPro"/>
</dbReference>
<dbReference type="InterPro" id="IPR016035">
    <property type="entry name" value="Acyl_Trfase/lysoPLipase"/>
</dbReference>
<dbReference type="SUPFAM" id="SSF53901">
    <property type="entry name" value="Thiolase-like"/>
    <property type="match status" value="1"/>
</dbReference>
<feature type="region of interest" description="N-terminal hotdog fold" evidence="4">
    <location>
        <begin position="1300"/>
        <end position="1428"/>
    </location>
</feature>
<dbReference type="Gene3D" id="3.40.366.10">
    <property type="entry name" value="Malonyl-Coenzyme A Acyl Carrier Protein, domain 2"/>
    <property type="match status" value="2"/>
</dbReference>
<comment type="caution">
    <text evidence="9">The sequence shown here is derived from an EMBL/GenBank/DDBJ whole genome shotgun (WGS) entry which is preliminary data.</text>
</comment>
<evidence type="ECO:0000259" key="6">
    <source>
        <dbReference type="PROSITE" id="PS50075"/>
    </source>
</evidence>
<evidence type="ECO:0000256" key="4">
    <source>
        <dbReference type="PROSITE-ProRule" id="PRU01363"/>
    </source>
</evidence>
<dbReference type="InterPro" id="IPR020841">
    <property type="entry name" value="PKS_Beta-ketoAc_synthase_dom"/>
</dbReference>
<dbReference type="SMART" id="SM00823">
    <property type="entry name" value="PKS_PP"/>
    <property type="match status" value="2"/>
</dbReference>
<dbReference type="Gene3D" id="3.30.70.3290">
    <property type="match status" value="1"/>
</dbReference>
<accession>A0A0A2LDR4</accession>
<dbReference type="SUPFAM" id="SSF47336">
    <property type="entry name" value="ACP-like"/>
    <property type="match status" value="2"/>
</dbReference>
<dbReference type="InterPro" id="IPR042104">
    <property type="entry name" value="PKS_dehydratase_sf"/>
</dbReference>
<dbReference type="InterPro" id="IPR001031">
    <property type="entry name" value="Thioesterase"/>
</dbReference>
<dbReference type="PROSITE" id="PS50075">
    <property type="entry name" value="CARRIER"/>
    <property type="match status" value="2"/>
</dbReference>
<dbReference type="InterPro" id="IPR036736">
    <property type="entry name" value="ACP-like_sf"/>
</dbReference>
<dbReference type="Gene3D" id="1.10.1200.10">
    <property type="entry name" value="ACP-like"/>
    <property type="match status" value="2"/>
</dbReference>
<evidence type="ECO:0000256" key="1">
    <source>
        <dbReference type="ARBA" id="ARBA00022450"/>
    </source>
</evidence>
<dbReference type="InterPro" id="IPR009081">
    <property type="entry name" value="PP-bd_ACP"/>
</dbReference>
<feature type="domain" description="Carrier" evidence="6">
    <location>
        <begin position="1766"/>
        <end position="1843"/>
    </location>
</feature>
<feature type="domain" description="Carrier" evidence="6">
    <location>
        <begin position="1636"/>
        <end position="1715"/>
    </location>
</feature>
<evidence type="ECO:0000256" key="5">
    <source>
        <dbReference type="SAM" id="MobiDB-lite"/>
    </source>
</evidence>
<dbReference type="Gene3D" id="3.30.70.250">
    <property type="entry name" value="Malonyl-CoA ACP transacylase, ACP-binding"/>
    <property type="match status" value="1"/>
</dbReference>
<feature type="compositionally biased region" description="Low complexity" evidence="5">
    <location>
        <begin position="1605"/>
        <end position="1622"/>
    </location>
</feature>
<proteinExistence type="predicted"/>
<dbReference type="PhylomeDB" id="A0A0A2LDR4"/>
<dbReference type="HOGENOM" id="CLU_000022_6_4_1"/>
<dbReference type="Pfam" id="PF00550">
    <property type="entry name" value="PP-binding"/>
    <property type="match status" value="2"/>
</dbReference>
<dbReference type="GO" id="GO:0006633">
    <property type="term" value="P:fatty acid biosynthetic process"/>
    <property type="evidence" value="ECO:0007669"/>
    <property type="project" value="InterPro"/>
</dbReference>
<dbReference type="PROSITE" id="PS52004">
    <property type="entry name" value="KS3_2"/>
    <property type="match status" value="1"/>
</dbReference>
<evidence type="ECO:0000313" key="9">
    <source>
        <dbReference type="EMBL" id="KGO77358.1"/>
    </source>
</evidence>
<dbReference type="STRING" id="40296.A0A0A2LDR4"/>
<dbReference type="InterPro" id="IPR029058">
    <property type="entry name" value="AB_hydrolase_fold"/>
</dbReference>
<dbReference type="InterPro" id="IPR016036">
    <property type="entry name" value="Malonyl_transacylase_ACP-bd"/>
</dbReference>
<sequence length="2143" mass="233676">MTVTTNILPIPGMAASQRIVFFGGQGSRAIFSSKTSAELNQSIQQSSSVESLFKACHAAFLGEIEATKNYNTGPSWANLDDFQSPDLLISVPQEHWQNPIVQGVALCLQQLATYLQQSPSLDHVQSPPLGVIGFCSGVLPALVLASSRSISNYIEHSRQAIRLAYWIGYRAGELSRSISNTEGAWGLSVLGLEQSELSSLLTSFNISQASSKRMPGTTTPNNEIRLSNRFGRSAITVVGPWEILDQFRAQCLTGRAICDPVHVHALYHGGDQGHIARDKILLDVERREIFFPSVADLAVPVWSPQLAKFIDSEISLNTSLLQNTLDSILVERDDLYITWINLSQLMTDAGHDREIMTVGPGAHGIIQNLSKDLTLPRTTILNMTGVGSNRSRTEKQDGFAVVGMSVNFPLGATKEEFWNTLESGLNSVEEIPTTRFKVEQYSPSGSGNQAGNSRHMPTRHGNFLSDPHAFDHQFFNISPREAKSMDPQQKLLLQGALRALDDAGYVPNATPSFQTDTMGCYIGVATDDYVQNLMNDIDVYSSTGTLRAFLSGKISYAFGWSGPSLVTDTACSSSLVSIALACRALANGDCSAALVGGVNAITSPDMYMKLSRAHFLSPTGQCKPFDATADGYCRAEGCGLFVIKPLADAVRENDRIHGVIRGVELNQSGNAHSITHPHVDTQERLMRKLLRKTKLDARSVGVVEAHGTGTQAGDAAEASSIQRVFGNATASRPVFLTSVKANIGHAEAASGAAGLAKLLLMLQKKRIPAQVGLKYLNPKLKALASNNIQITTVGQNWLTGHDGEVRRALLNNFGAAGSNAALIVEEYSSSRTLNTSSRTAYNLIVSAKSEGALQVILHALREMLLSGSNIPLKSLCYTLTARRQLYDYRVSLVCTNTSHLLEQLEKPPAGTCCKFHLKPRVIFVFSGQGSFYPGMGKTLLSTSPVFQQTVQQCDHILHSLHYPEITPVIRGTQVPRPGKEHLVVSQVACFVVEYALASLWLSWDVQPELLIGHSLGEYVAMAISGVLSLKDALWLVSHRAQLMADNCQVDETTMLACQKSASDLTDVLKSQGPGLSHITLSCENTAHDSVVSGPRDEIRTLSDLLSAQGTRCTELNVSLGFHSPALDPIIEPLERFCRGLQFSEPKYPIGSSYHGRLLTSEGLTSEYIPKQTRHVVQFAALLSSLDLQDGKRHTAFIDIGAAPITLPMIRKGVTSDRSLFLPSLKKDQDPWETLCASLQTLSLQNEPVNWRQVFSGTNARIMDCPEYPLQNSTIHIPFREMTCNHEQQIPSATLEKPQSLLLLTDKVQEESADSPTVYMSKMEVLSSYLLGHAVAANFLCPASVYHEMALEAGVSDSLVGENEMLVVKDLSFERPLLYQTKNGGTAVYLSVKRVGTEWHFDVASGDTSLPEANVKHCSGLLLPVPLSEARRYLTRKAAYMKRQIYHLQGSHTVKNVFHTKAIYNVIFSRVVQYSPEYHSLERLTVAEDALEAFGAFKVPGESIKARGVLSPVFVDTLLHAAGFVANSHIPLSDVCICVRVENVRILYQDLDQSQRYSLYCSLLDGQDGTLVGEAFAMTEAGIVVACVEGMHFKQVKLKTLHNHLSRQSQRHPSASPSAAPSQMTNPVDDHHRRAEMSIATARQTVMDLVSATCGRPVHSITQDCKLSSLGVDSLMKIELCASLSSHFANGLSLSSAELDEEASVRELQDFVAARMLPPSDHGQIRDAVGVQSPDVQHKVFPSQESSGHASSNSELQLATEYLSDSSSQSAGLERLVKIFSDVCGIPESEINHDMTLANLGLDSMMAIEAREFLEHEFGKGISSEDLDAELRVSDLAVRLSSTPDGQLSPSTATSGSLFPPLEGVQENLPDPVLTMLQAGSPKLPTLVLFHDGSGTIESYRRLGKIGCNIMGVANPPLKGSSHWAADLKDMARRYASTIKASAISPIILGGIPILVSVLFPLKPLDIIIMLTCVWQLGWSFGGVVAHEVAQQLKSQDYDTLGIILIDSPCPLNHEPLPSAVVNLILYPVHATSPRITEQFAHHARFLADYRPSGSIPEDRLYGMLHSQDCLDTTRLCGVKYPWLEDANARIESLSNWQSVIGQELLVFDIPGNHFEPFKPANVHDVSEKLRQALAAILKARFQG</sequence>
<dbReference type="GO" id="GO:0031177">
    <property type="term" value="F:phosphopantetheine binding"/>
    <property type="evidence" value="ECO:0007669"/>
    <property type="project" value="InterPro"/>
</dbReference>
<dbReference type="Pfam" id="PF21089">
    <property type="entry name" value="PKS_DH_N"/>
    <property type="match status" value="1"/>
</dbReference>
<evidence type="ECO:0000259" key="8">
    <source>
        <dbReference type="PROSITE" id="PS52019"/>
    </source>
</evidence>
<name>A0A0A2LDR4_PENIT</name>
<dbReference type="SMART" id="SM00827">
    <property type="entry name" value="PKS_AT"/>
    <property type="match status" value="1"/>
</dbReference>
<dbReference type="SUPFAM" id="SSF53474">
    <property type="entry name" value="alpha/beta-Hydrolases"/>
    <property type="match status" value="2"/>
</dbReference>
<dbReference type="Gene3D" id="3.10.129.110">
    <property type="entry name" value="Polyketide synthase dehydratase"/>
    <property type="match status" value="1"/>
</dbReference>
<evidence type="ECO:0000259" key="7">
    <source>
        <dbReference type="PROSITE" id="PS52004"/>
    </source>
</evidence>
<gene>
    <name evidence="9" type="ORF">PITC_044310</name>
</gene>
<dbReference type="InterPro" id="IPR014043">
    <property type="entry name" value="Acyl_transferase_dom"/>
</dbReference>
<keyword evidence="10" id="KW-1185">Reference proteome</keyword>
<dbReference type="GO" id="GO:0004312">
    <property type="term" value="F:fatty acid synthase activity"/>
    <property type="evidence" value="ECO:0007669"/>
    <property type="project" value="TreeGrafter"/>
</dbReference>
<dbReference type="SUPFAM" id="SSF52151">
    <property type="entry name" value="FabD/lysophospholipase-like"/>
    <property type="match status" value="1"/>
</dbReference>
<dbReference type="Proteomes" id="UP000030104">
    <property type="component" value="Unassembled WGS sequence"/>
</dbReference>
<dbReference type="InterPro" id="IPR050091">
    <property type="entry name" value="PKS_NRPS_Biosynth_Enz"/>
</dbReference>
<dbReference type="GO" id="GO:0017000">
    <property type="term" value="P:antibiotic biosynthetic process"/>
    <property type="evidence" value="ECO:0007669"/>
    <property type="project" value="UniProtKB-ARBA"/>
</dbReference>
<dbReference type="PROSITE" id="PS52019">
    <property type="entry name" value="PKS_MFAS_DH"/>
    <property type="match status" value="1"/>
</dbReference>
<dbReference type="Pfam" id="PF16073">
    <property type="entry name" value="SAT"/>
    <property type="match status" value="1"/>
</dbReference>
<evidence type="ECO:0000256" key="3">
    <source>
        <dbReference type="ARBA" id="ARBA00022679"/>
    </source>
</evidence>
<dbReference type="InterPro" id="IPR001227">
    <property type="entry name" value="Ac_transferase_dom_sf"/>
</dbReference>
<dbReference type="PANTHER" id="PTHR43775:SF37">
    <property type="entry name" value="SI:DKEY-61P9.11"/>
    <property type="match status" value="1"/>
</dbReference>
<feature type="region of interest" description="C-terminal hotdog fold" evidence="4">
    <location>
        <begin position="1452"/>
        <end position="1601"/>
    </location>
</feature>
<feature type="domain" description="PKS/mFAS DH" evidence="8">
    <location>
        <begin position="1300"/>
        <end position="1601"/>
    </location>
</feature>